<evidence type="ECO:0000256" key="1">
    <source>
        <dbReference type="SAM" id="SignalP"/>
    </source>
</evidence>
<dbReference type="Gene3D" id="1.10.101.10">
    <property type="entry name" value="PGBD-like superfamily/PGBD"/>
    <property type="match status" value="1"/>
</dbReference>
<dbReference type="PROSITE" id="PS51257">
    <property type="entry name" value="PROKAR_LIPOPROTEIN"/>
    <property type="match status" value="1"/>
</dbReference>
<feature type="domain" description="Peptidoglycan binding-like" evidence="2">
    <location>
        <begin position="114"/>
        <end position="153"/>
    </location>
</feature>
<accession>A0A1P8MSW2</accession>
<dbReference type="RefSeq" id="WP_076626948.1">
    <property type="nucleotide sequence ID" value="NZ_CP019312.1"/>
</dbReference>
<proteinExistence type="predicted"/>
<dbReference type="OrthoDB" id="7861420at2"/>
<keyword evidence="1" id="KW-0732">Signal</keyword>
<organism evidence="3 4">
    <name type="scientific">Tateyamaria omphalii</name>
    <dbReference type="NCBI Taxonomy" id="299262"/>
    <lineage>
        <taxon>Bacteria</taxon>
        <taxon>Pseudomonadati</taxon>
        <taxon>Pseudomonadota</taxon>
        <taxon>Alphaproteobacteria</taxon>
        <taxon>Rhodobacterales</taxon>
        <taxon>Roseobacteraceae</taxon>
        <taxon>Tateyamaria</taxon>
    </lineage>
</organism>
<dbReference type="Pfam" id="PF01471">
    <property type="entry name" value="PG_binding_1"/>
    <property type="match status" value="1"/>
</dbReference>
<dbReference type="EMBL" id="CP019312">
    <property type="protein sequence ID" value="APX11083.1"/>
    <property type="molecule type" value="Genomic_DNA"/>
</dbReference>
<sequence length="174" mass="18362">MTVKPFVPVLVAALALAACADNGTVTSASNIDPISLASAPPGAAPGTCWGKSVTPAVIETVTRKILLQPAQISSDGRVQTPPIYKTESQQEVVQPRRETWYEIICEDDVTPDFIASVQRALEARGIYSGPITGEMDARTRAAIGRYQSAEGLESKALSIAAARKLGLIAIAREA</sequence>
<dbReference type="InterPro" id="IPR036366">
    <property type="entry name" value="PGBDSf"/>
</dbReference>
<keyword evidence="4" id="KW-1185">Reference proteome</keyword>
<dbReference type="STRING" id="299262.BWR18_04800"/>
<dbReference type="SUPFAM" id="SSF47090">
    <property type="entry name" value="PGBD-like"/>
    <property type="match status" value="1"/>
</dbReference>
<evidence type="ECO:0000259" key="2">
    <source>
        <dbReference type="Pfam" id="PF01471"/>
    </source>
</evidence>
<dbReference type="AlphaFoldDB" id="A0A1P8MSW2"/>
<dbReference type="Proteomes" id="UP000186336">
    <property type="component" value="Chromosome"/>
</dbReference>
<reference evidence="3 4" key="1">
    <citation type="submission" date="2017-01" db="EMBL/GenBank/DDBJ databases">
        <title>Complete genome of Tateyamaria omphalii DOK1-4 isolated from seawater in Dokdo.</title>
        <authorList>
            <person name="Kim J.H."/>
            <person name="Chi W.-J."/>
        </authorList>
    </citation>
    <scope>NUCLEOTIDE SEQUENCE [LARGE SCALE GENOMIC DNA]</scope>
    <source>
        <strain evidence="3 4">DOK1-4</strain>
    </source>
</reference>
<feature type="chain" id="PRO_5011981025" evidence="1">
    <location>
        <begin position="21"/>
        <end position="174"/>
    </location>
</feature>
<dbReference type="InterPro" id="IPR036365">
    <property type="entry name" value="PGBD-like_sf"/>
</dbReference>
<gene>
    <name evidence="3" type="ORF">BWR18_04800</name>
</gene>
<evidence type="ECO:0000313" key="4">
    <source>
        <dbReference type="Proteomes" id="UP000186336"/>
    </source>
</evidence>
<name>A0A1P8MSW2_9RHOB</name>
<evidence type="ECO:0000313" key="3">
    <source>
        <dbReference type="EMBL" id="APX11083.1"/>
    </source>
</evidence>
<dbReference type="KEGG" id="tom:BWR18_04800"/>
<feature type="signal peptide" evidence="1">
    <location>
        <begin position="1"/>
        <end position="20"/>
    </location>
</feature>
<protein>
    <submittedName>
        <fullName evidence="3">Peptidoglycan-binding protein</fullName>
    </submittedName>
</protein>
<dbReference type="InterPro" id="IPR002477">
    <property type="entry name" value="Peptidoglycan-bd-like"/>
</dbReference>